<evidence type="ECO:0000313" key="2">
    <source>
        <dbReference type="Proteomes" id="UP000693942"/>
    </source>
</evidence>
<gene>
    <name evidence="1" type="ORF">Forpi1262_v010231</name>
</gene>
<dbReference type="Proteomes" id="UP000693942">
    <property type="component" value="Unassembled WGS sequence"/>
</dbReference>
<proteinExistence type="predicted"/>
<organism evidence="1 2">
    <name type="scientific">Fusarium oxysporum f. sp. raphani</name>
    <dbReference type="NCBI Taxonomy" id="96318"/>
    <lineage>
        <taxon>Eukaryota</taxon>
        <taxon>Fungi</taxon>
        <taxon>Dikarya</taxon>
        <taxon>Ascomycota</taxon>
        <taxon>Pezizomycotina</taxon>
        <taxon>Sordariomycetes</taxon>
        <taxon>Hypocreomycetidae</taxon>
        <taxon>Hypocreales</taxon>
        <taxon>Nectriaceae</taxon>
        <taxon>Fusarium</taxon>
        <taxon>Fusarium oxysporum species complex</taxon>
    </lineage>
</organism>
<sequence>MAEEKKSYKWISKAIESLDAEKDYAEIFRLSMSYGGNDFMNTLIYCLVFPNFIVTEWGARVIWRRDGGKVLRKAANRVEQTENKNAAWWWYGPHDPRTKQSVESINNLHAYWAKHYEGDFSHNEDYIYTLAFTAIVMHRLRLMLGLPDVSEKIKTASYLVMRDMVPLFRAEGGKPIHSFPSDWYGLLKFCEDFENQPHPGSEQGNLCANAMYDFFAFRYFPKPLRWLGRAIPIALSLPTTLKAHRIKPVNPVLRAVIVWVFGWLFWLQDNVLPDPQVAFLPQLQSLSPEEQSRRTTEIRKLDREYPAYFAKQHSNLGQWGGCPFHEALGMINDGGVPDKDYKDE</sequence>
<comment type="caution">
    <text evidence="1">The sequence shown here is derived from an EMBL/GenBank/DDBJ whole genome shotgun (WGS) entry which is preliminary data.</text>
</comment>
<evidence type="ECO:0000313" key="1">
    <source>
        <dbReference type="EMBL" id="KAG7427761.1"/>
    </source>
</evidence>
<reference evidence="1" key="1">
    <citation type="submission" date="2021-04" db="EMBL/GenBank/DDBJ databases">
        <title>First draft genome resource for Brassicaceae pathogens Fusarium oxysporum f. sp. raphani and Fusarium oxysporum f. sp. rapae.</title>
        <authorList>
            <person name="Asai S."/>
        </authorList>
    </citation>
    <scope>NUCLEOTIDE SEQUENCE</scope>
    <source>
        <strain evidence="1">Tf1262</strain>
    </source>
</reference>
<name>A0A8J5UJV6_FUSOX</name>
<protein>
    <recommendedName>
        <fullName evidence="3">ER-bound oxygenase mpaB/mpaB'/Rubber oxygenase catalytic domain-containing protein</fullName>
    </recommendedName>
</protein>
<accession>A0A8J5UJV6</accession>
<evidence type="ECO:0008006" key="3">
    <source>
        <dbReference type="Google" id="ProtNLM"/>
    </source>
</evidence>
<dbReference type="EMBL" id="JAELUR010000008">
    <property type="protein sequence ID" value="KAG7427761.1"/>
    <property type="molecule type" value="Genomic_DNA"/>
</dbReference>
<dbReference type="AlphaFoldDB" id="A0A8J5UJV6"/>